<accession>A0A6S6SYT0</accession>
<sequence>MHLNRTEIRPLIKGIDMGLNKSLEEDFQNKTLRPIIKMQHDLLVAYFKDYLISKKCKFEPLSNSKKQDYISTLFKKDHAFKLELRGLIVGHFTTDEFAVYCQRKSDFNKRIVGMIQERISSVLDVI</sequence>
<gene>
    <name evidence="1" type="ORF">HELGO_WM35195</name>
</gene>
<evidence type="ECO:0008006" key="2">
    <source>
        <dbReference type="Google" id="ProtNLM"/>
    </source>
</evidence>
<reference evidence="1" key="1">
    <citation type="submission" date="2020-01" db="EMBL/GenBank/DDBJ databases">
        <authorList>
            <person name="Meier V. D."/>
            <person name="Meier V D."/>
        </authorList>
    </citation>
    <scope>NUCLEOTIDE SEQUENCE</scope>
    <source>
        <strain evidence="1">HLG_WM_MAG_10</strain>
    </source>
</reference>
<organism evidence="1">
    <name type="scientific">uncultured Aureispira sp</name>
    <dbReference type="NCBI Taxonomy" id="1331704"/>
    <lineage>
        <taxon>Bacteria</taxon>
        <taxon>Pseudomonadati</taxon>
        <taxon>Bacteroidota</taxon>
        <taxon>Saprospiria</taxon>
        <taxon>Saprospirales</taxon>
        <taxon>Saprospiraceae</taxon>
        <taxon>Aureispira</taxon>
        <taxon>environmental samples</taxon>
    </lineage>
</organism>
<protein>
    <recommendedName>
        <fullName evidence="2">Glyoxalase</fullName>
    </recommendedName>
</protein>
<name>A0A6S6SYT0_9BACT</name>
<dbReference type="EMBL" id="CACVAQ010000140">
    <property type="protein sequence ID" value="CAA6808318.1"/>
    <property type="molecule type" value="Genomic_DNA"/>
</dbReference>
<proteinExistence type="predicted"/>
<evidence type="ECO:0000313" key="1">
    <source>
        <dbReference type="EMBL" id="CAA6808318.1"/>
    </source>
</evidence>
<dbReference type="AlphaFoldDB" id="A0A6S6SYT0"/>